<dbReference type="Proteomes" id="UP001482620">
    <property type="component" value="Unassembled WGS sequence"/>
</dbReference>
<comment type="caution">
    <text evidence="1">The sequence shown here is derived from an EMBL/GenBank/DDBJ whole genome shotgun (WGS) entry which is preliminary data.</text>
</comment>
<gene>
    <name evidence="1" type="ORF">ILYODFUR_015943</name>
</gene>
<keyword evidence="2" id="KW-1185">Reference proteome</keyword>
<sequence>MQPVAAGEEYGEMNEAFQVPRSPFFLHENNRSQTFMLRSAGKQREYTDTATNCHPVKMVKHDRKRFCLCFFFFFFGRAGVARRVCVRKMPRDGERERERWKKFQVEQHINPWFLRFSSSQS</sequence>
<organism evidence="1 2">
    <name type="scientific">Ilyodon furcidens</name>
    <name type="common">goldbreast splitfin</name>
    <dbReference type="NCBI Taxonomy" id="33524"/>
    <lineage>
        <taxon>Eukaryota</taxon>
        <taxon>Metazoa</taxon>
        <taxon>Chordata</taxon>
        <taxon>Craniata</taxon>
        <taxon>Vertebrata</taxon>
        <taxon>Euteleostomi</taxon>
        <taxon>Actinopterygii</taxon>
        <taxon>Neopterygii</taxon>
        <taxon>Teleostei</taxon>
        <taxon>Neoteleostei</taxon>
        <taxon>Acanthomorphata</taxon>
        <taxon>Ovalentaria</taxon>
        <taxon>Atherinomorphae</taxon>
        <taxon>Cyprinodontiformes</taxon>
        <taxon>Goodeidae</taxon>
        <taxon>Ilyodon</taxon>
    </lineage>
</organism>
<reference evidence="1 2" key="1">
    <citation type="submission" date="2021-06" db="EMBL/GenBank/DDBJ databases">
        <authorList>
            <person name="Palmer J.M."/>
        </authorList>
    </citation>
    <scope>NUCLEOTIDE SEQUENCE [LARGE SCALE GENOMIC DNA]</scope>
    <source>
        <strain evidence="2">if_2019</strain>
        <tissue evidence="1">Muscle</tissue>
    </source>
</reference>
<proteinExistence type="predicted"/>
<evidence type="ECO:0000313" key="1">
    <source>
        <dbReference type="EMBL" id="MEQ2248109.1"/>
    </source>
</evidence>
<dbReference type="EMBL" id="JAHRIQ010082523">
    <property type="protein sequence ID" value="MEQ2248109.1"/>
    <property type="molecule type" value="Genomic_DNA"/>
</dbReference>
<evidence type="ECO:0000313" key="2">
    <source>
        <dbReference type="Proteomes" id="UP001482620"/>
    </source>
</evidence>
<name>A0ABV0UTJ5_9TELE</name>
<accession>A0ABV0UTJ5</accession>
<protein>
    <submittedName>
        <fullName evidence="1">Uncharacterized protein</fullName>
    </submittedName>
</protein>